<feature type="short sequence motif" description="'KMSKS' region" evidence="9">
    <location>
        <begin position="588"/>
        <end position="592"/>
    </location>
</feature>
<keyword evidence="15" id="KW-1185">Reference proteome</keyword>
<proteinExistence type="inferred from homology"/>
<comment type="similarity">
    <text evidence="1 9 10">Belongs to the class-I aminoacyl-tRNA synthetase family.</text>
</comment>
<protein>
    <recommendedName>
        <fullName evidence="9">Leucine--tRNA ligase</fullName>
        <ecNumber evidence="9">6.1.1.4</ecNumber>
    </recommendedName>
    <alternativeName>
        <fullName evidence="9">Leucyl-tRNA synthetase</fullName>
        <shortName evidence="9">LeuRS</shortName>
    </alternativeName>
</protein>
<evidence type="ECO:0000256" key="6">
    <source>
        <dbReference type="ARBA" id="ARBA00022917"/>
    </source>
</evidence>
<name>A0ABX8AWZ7_9BACT</name>
<dbReference type="CDD" id="cd07958">
    <property type="entry name" value="Anticodon_Ia_Leu_BEm"/>
    <property type="match status" value="1"/>
</dbReference>
<dbReference type="PANTHER" id="PTHR43740">
    <property type="entry name" value="LEUCYL-TRNA SYNTHETASE"/>
    <property type="match status" value="1"/>
</dbReference>
<keyword evidence="4 9" id="KW-0547">Nucleotide-binding</keyword>
<evidence type="ECO:0000313" key="14">
    <source>
        <dbReference type="EMBL" id="QUV93222.1"/>
    </source>
</evidence>
<dbReference type="GO" id="GO:0004823">
    <property type="term" value="F:leucine-tRNA ligase activity"/>
    <property type="evidence" value="ECO:0007669"/>
    <property type="project" value="UniProtKB-EC"/>
</dbReference>
<dbReference type="HAMAP" id="MF_00049_B">
    <property type="entry name" value="Leu_tRNA_synth_B"/>
    <property type="match status" value="1"/>
</dbReference>
<evidence type="ECO:0000256" key="3">
    <source>
        <dbReference type="ARBA" id="ARBA00022598"/>
    </source>
</evidence>
<dbReference type="Pfam" id="PF00133">
    <property type="entry name" value="tRNA-synt_1"/>
    <property type="match status" value="2"/>
</dbReference>
<gene>
    <name evidence="9" type="primary">leuS</name>
    <name evidence="14" type="ORF">J8C05_07505</name>
</gene>
<dbReference type="RefSeq" id="WP_211421620.1">
    <property type="nucleotide sequence ID" value="NZ_CP072642.1"/>
</dbReference>
<feature type="domain" description="Aminoacyl-tRNA synthetase class Ia" evidence="11">
    <location>
        <begin position="14"/>
        <end position="208"/>
    </location>
</feature>
<keyword evidence="6 9" id="KW-0648">Protein biosynthesis</keyword>
<dbReference type="SUPFAM" id="SSF47323">
    <property type="entry name" value="Anticodon-binding domain of a subclass of class I aminoacyl-tRNA synthetases"/>
    <property type="match status" value="1"/>
</dbReference>
<comment type="catalytic activity">
    <reaction evidence="8 9">
        <text>tRNA(Leu) + L-leucine + ATP = L-leucyl-tRNA(Leu) + AMP + diphosphate</text>
        <dbReference type="Rhea" id="RHEA:11688"/>
        <dbReference type="Rhea" id="RHEA-COMP:9613"/>
        <dbReference type="Rhea" id="RHEA-COMP:9622"/>
        <dbReference type="ChEBI" id="CHEBI:30616"/>
        <dbReference type="ChEBI" id="CHEBI:33019"/>
        <dbReference type="ChEBI" id="CHEBI:57427"/>
        <dbReference type="ChEBI" id="CHEBI:78442"/>
        <dbReference type="ChEBI" id="CHEBI:78494"/>
        <dbReference type="ChEBI" id="CHEBI:456215"/>
        <dbReference type="EC" id="6.1.1.4"/>
    </reaction>
</comment>
<dbReference type="InterPro" id="IPR001412">
    <property type="entry name" value="aa-tRNA-synth_I_CS"/>
</dbReference>
<evidence type="ECO:0000256" key="8">
    <source>
        <dbReference type="ARBA" id="ARBA00047469"/>
    </source>
</evidence>
<dbReference type="SUPFAM" id="SSF50677">
    <property type="entry name" value="ValRS/IleRS/LeuRS editing domain"/>
    <property type="match status" value="1"/>
</dbReference>
<evidence type="ECO:0000256" key="2">
    <source>
        <dbReference type="ARBA" id="ARBA00022490"/>
    </source>
</evidence>
<evidence type="ECO:0000256" key="4">
    <source>
        <dbReference type="ARBA" id="ARBA00022741"/>
    </source>
</evidence>
<keyword evidence="5 9" id="KW-0067">ATP-binding</keyword>
<dbReference type="Gene3D" id="3.40.50.620">
    <property type="entry name" value="HUPs"/>
    <property type="match status" value="2"/>
</dbReference>
<dbReference type="PROSITE" id="PS00178">
    <property type="entry name" value="AA_TRNA_LIGASE_I"/>
    <property type="match status" value="1"/>
</dbReference>
<dbReference type="Gene3D" id="3.10.20.590">
    <property type="match status" value="1"/>
</dbReference>
<organism evidence="14 15">
    <name type="scientific">Chloracidobacterium sp. N</name>
    <dbReference type="NCBI Taxonomy" id="2821540"/>
    <lineage>
        <taxon>Bacteria</taxon>
        <taxon>Pseudomonadati</taxon>
        <taxon>Acidobacteriota</taxon>
        <taxon>Terriglobia</taxon>
        <taxon>Terriglobales</taxon>
        <taxon>Acidobacteriaceae</taxon>
        <taxon>Chloracidobacterium</taxon>
        <taxon>Chloracidobacterium aggregatum</taxon>
    </lineage>
</organism>
<dbReference type="Gene3D" id="1.10.730.10">
    <property type="entry name" value="Isoleucyl-tRNA Synthetase, Domain 1"/>
    <property type="match status" value="2"/>
</dbReference>
<dbReference type="InterPro" id="IPR002300">
    <property type="entry name" value="aa-tRNA-synth_Ia"/>
</dbReference>
<feature type="domain" description="Leucyl-tRNA synthetase editing" evidence="13">
    <location>
        <begin position="224"/>
        <end position="414"/>
    </location>
</feature>
<evidence type="ECO:0000256" key="9">
    <source>
        <dbReference type="HAMAP-Rule" id="MF_00049"/>
    </source>
</evidence>
<dbReference type="EMBL" id="CP072642">
    <property type="protein sequence ID" value="QUV93222.1"/>
    <property type="molecule type" value="Genomic_DNA"/>
</dbReference>
<dbReference type="InterPro" id="IPR025709">
    <property type="entry name" value="Leu_tRNA-synth_edit"/>
</dbReference>
<evidence type="ECO:0000259" key="13">
    <source>
        <dbReference type="Pfam" id="PF13603"/>
    </source>
</evidence>
<evidence type="ECO:0000256" key="7">
    <source>
        <dbReference type="ARBA" id="ARBA00023146"/>
    </source>
</evidence>
<dbReference type="EC" id="6.1.1.4" evidence="9"/>
<dbReference type="Pfam" id="PF13603">
    <property type="entry name" value="tRNA-synt_1_2"/>
    <property type="match status" value="1"/>
</dbReference>
<comment type="subcellular location">
    <subcellularLocation>
        <location evidence="9">Cytoplasm</location>
    </subcellularLocation>
</comment>
<dbReference type="InterPro" id="IPR013155">
    <property type="entry name" value="M/V/L/I-tRNA-synth_anticd-bd"/>
</dbReference>
<sequence>MHEKYQPHVVEEKWQRIWREQNTFAVRDDGRRPRYYMLEMLPYPSGRIHLGHVRNYSIGDAVAWYKRLQGYDVLHPMGWDAFGLPAENAAIRQGARPDEWTYQNIAAMRTQLQRLGFSYDWSREIASCQPEYYRWNQWMFIELFKKGLVYRKRATVNWCPKCNTSLANEQAEGGYCWRHPDTPVEQRELEQWFVRQTHYAEELLAGIEGPLKAGWPGHVLKRQRDWIGRSEGAEVDFALAEAPAITVRIFTTRLDTIYGANAVIIAPEHPLMEQLLERSPVRSQVAAFVARITAQSLRERTESREKEGVETGLHAINPFNGERLPVWTANFVLAQYGTGALMSVPAHDERDFEFSRKYGLPIRRVVWDTTPSDPQSTLKISTVPFMDEGVLGSDCGPFSGLTSAAARQAMAHHAETHGFGKRTVVYRLRDWGISRQRAWGTPIPMIHCDACGTISPEKEENLPITLPPDLDFSVGAPLATHPTFTKVTCPNCGAPARRDTDTMDTFVDSNWYYFRYCDPHNDRRPFDREIVQRWLPVDFYIGGDEHAVMHLIYTRAWTMMMRDLGLIDFGEPVRRLLTQGMVILNGAKMSKSLGNIVDPDDMIRRYGADATRLSILFAAPPEREVDWKRVTDEYGEDDYPAAEGAMRYLARVWRLVHRWRDRCRGVTGLPATVSPAAEAARRATHRALARATEAFEQGLRLNVVVATCMELTNDLYDFDTAVGETTETTDAQTMREGLEAVVLMLTPLAPHIAEELWQELGHTTSLAQARWMTYDPELAREPQLEIPVQINGKLKSRILVAPDISDADLEAAALADERIRALTTDKTVAKVIVVPKRLVNLVLR</sequence>
<feature type="short sequence motif" description="'HIGH' region" evidence="9">
    <location>
        <begin position="42"/>
        <end position="52"/>
    </location>
</feature>
<reference evidence="14 15" key="1">
    <citation type="submission" date="2021-03" db="EMBL/GenBank/DDBJ databases">
        <title>Genomic and phenotypic characterization of Chloracidobacterium isolates provides evidence for multiple species.</title>
        <authorList>
            <person name="Saini M.K."/>
            <person name="Costas A.M.G."/>
            <person name="Tank M."/>
            <person name="Bryant D.A."/>
        </authorList>
    </citation>
    <scope>NUCLEOTIDE SEQUENCE [LARGE SCALE GENOMIC DNA]</scope>
    <source>
        <strain evidence="14 15">N</strain>
    </source>
</reference>
<dbReference type="InterPro" id="IPR009008">
    <property type="entry name" value="Val/Leu/Ile-tRNA-synth_edit"/>
</dbReference>
<dbReference type="InterPro" id="IPR002302">
    <property type="entry name" value="Leu-tRNA-ligase"/>
</dbReference>
<evidence type="ECO:0000313" key="15">
    <source>
        <dbReference type="Proteomes" id="UP000677668"/>
    </source>
</evidence>
<evidence type="ECO:0000256" key="1">
    <source>
        <dbReference type="ARBA" id="ARBA00005594"/>
    </source>
</evidence>
<dbReference type="InterPro" id="IPR009080">
    <property type="entry name" value="tRNAsynth_Ia_anticodon-bd"/>
</dbReference>
<evidence type="ECO:0000259" key="11">
    <source>
        <dbReference type="Pfam" id="PF00133"/>
    </source>
</evidence>
<keyword evidence="3 9" id="KW-0436">Ligase</keyword>
<dbReference type="InterPro" id="IPR014729">
    <property type="entry name" value="Rossmann-like_a/b/a_fold"/>
</dbReference>
<keyword evidence="7 9" id="KW-0030">Aminoacyl-tRNA synthetase</keyword>
<feature type="domain" description="Methionyl/Valyl/Leucyl/Isoleucyl-tRNA synthetase anticodon-binding" evidence="12">
    <location>
        <begin position="682"/>
        <end position="804"/>
    </location>
</feature>
<accession>A0ABX8AWZ7</accession>
<dbReference type="PANTHER" id="PTHR43740:SF2">
    <property type="entry name" value="LEUCINE--TRNA LIGASE, MITOCHONDRIAL"/>
    <property type="match status" value="1"/>
</dbReference>
<dbReference type="NCBIfam" id="TIGR00396">
    <property type="entry name" value="leuS_bact"/>
    <property type="match status" value="1"/>
</dbReference>
<evidence type="ECO:0000256" key="5">
    <source>
        <dbReference type="ARBA" id="ARBA00022840"/>
    </source>
</evidence>
<dbReference type="PRINTS" id="PR00985">
    <property type="entry name" value="TRNASYNTHLEU"/>
</dbReference>
<dbReference type="SUPFAM" id="SSF52374">
    <property type="entry name" value="Nucleotidylyl transferase"/>
    <property type="match status" value="1"/>
</dbReference>
<keyword evidence="2 9" id="KW-0963">Cytoplasm</keyword>
<feature type="binding site" evidence="9">
    <location>
        <position position="591"/>
    </location>
    <ligand>
        <name>ATP</name>
        <dbReference type="ChEBI" id="CHEBI:30616"/>
    </ligand>
</feature>
<dbReference type="Proteomes" id="UP000677668">
    <property type="component" value="Chromosome 1"/>
</dbReference>
<feature type="domain" description="Aminoacyl-tRNA synthetase class Ia" evidence="11">
    <location>
        <begin position="426"/>
        <end position="627"/>
    </location>
</feature>
<dbReference type="Pfam" id="PF08264">
    <property type="entry name" value="Anticodon_1"/>
    <property type="match status" value="1"/>
</dbReference>
<evidence type="ECO:0000259" key="12">
    <source>
        <dbReference type="Pfam" id="PF08264"/>
    </source>
</evidence>
<evidence type="ECO:0000256" key="10">
    <source>
        <dbReference type="RuleBase" id="RU363035"/>
    </source>
</evidence>
<dbReference type="CDD" id="cd00812">
    <property type="entry name" value="LeuRS_core"/>
    <property type="match status" value="1"/>
</dbReference>